<accession>A0ABW5BSQ4</accession>
<evidence type="ECO:0000256" key="6">
    <source>
        <dbReference type="ARBA" id="ARBA00023134"/>
    </source>
</evidence>
<dbReference type="Gene3D" id="2.60.120.10">
    <property type="entry name" value="Jelly Rolls"/>
    <property type="match status" value="1"/>
</dbReference>
<dbReference type="Proteomes" id="UP001597294">
    <property type="component" value="Unassembled WGS sequence"/>
</dbReference>
<dbReference type="EMBL" id="JBHUII010000013">
    <property type="protein sequence ID" value="MFD2207955.1"/>
    <property type="molecule type" value="Genomic_DNA"/>
</dbReference>
<evidence type="ECO:0000259" key="9">
    <source>
        <dbReference type="Pfam" id="PF00483"/>
    </source>
</evidence>
<keyword evidence="4 12" id="KW-0548">Nucleotidyltransferase</keyword>
<evidence type="ECO:0000256" key="5">
    <source>
        <dbReference type="ARBA" id="ARBA00022741"/>
    </source>
</evidence>
<dbReference type="CDD" id="cd02213">
    <property type="entry name" value="cupin_PMI_typeII_C"/>
    <property type="match status" value="1"/>
</dbReference>
<keyword evidence="13" id="KW-1185">Reference proteome</keyword>
<dbReference type="InterPro" id="IPR049577">
    <property type="entry name" value="GMPP_N"/>
</dbReference>
<comment type="caution">
    <text evidence="12">The sequence shown here is derived from an EMBL/GenBank/DDBJ whole genome shotgun (WGS) entry which is preliminary data.</text>
</comment>
<evidence type="ECO:0000256" key="1">
    <source>
        <dbReference type="ARBA" id="ARBA00006115"/>
    </source>
</evidence>
<dbReference type="Pfam" id="PF01050">
    <property type="entry name" value="MannoseP_isomer"/>
    <property type="match status" value="1"/>
</dbReference>
<feature type="domain" description="Nucleotidyl transferase" evidence="9">
    <location>
        <begin position="4"/>
        <end position="286"/>
    </location>
</feature>
<dbReference type="InterPro" id="IPR001538">
    <property type="entry name" value="Man6P_isomerase-2_C"/>
</dbReference>
<dbReference type="InterPro" id="IPR005835">
    <property type="entry name" value="NTP_transferase_dom"/>
</dbReference>
<dbReference type="InterPro" id="IPR054566">
    <property type="entry name" value="ManC/GMP-like_b-helix"/>
</dbReference>
<evidence type="ECO:0000313" key="12">
    <source>
        <dbReference type="EMBL" id="MFD2207955.1"/>
    </source>
</evidence>
<dbReference type="InterPro" id="IPR051161">
    <property type="entry name" value="Mannose-6P_isomerase_type2"/>
</dbReference>
<sequence length="479" mass="52955">MIYPIILSGGSGSRLWPISRVSRPKQFLSLYSKKPLIIDTAERVNHPEFYAPTVVCNVDHRFLVGESFAEAGIVPRGILLEPVARSTAAAILSAVYSIFRDDADATILVMPSDHSIENHESLFKALKDTTSTAELGKIITFGIQAISPEIGYGYIEAGEPLNVEGNVKSVTRFHEKPDVKTATEYLETGRYSWNSGIFMFKAEALFRIVDAIDSEFIKNVIHSVEKSVSDLDFIRLDNSSFSALPNSSFDVAVMEKTTEAAVVQVDMNWSDIGSWHSLWGVSNKDSNGNVSVGNTAILDCSGSLAWNDDGGVTALIGVEDLIVVVNDGSVLVTTRDQSEKVKLLVDQLKVSGRESYLQARTIYRPWGSYRTLDTGNGYLVKRIVVKPGARLSLQYHHHRAEHWVVVSGTARVTSGENVYDLKQNQSTYLPLGTVHRLENQEKVPLVLIEVQTGEVLSEDDIVRLDDIYGRNAHFENGMM</sequence>
<dbReference type="InterPro" id="IPR006375">
    <property type="entry name" value="Man1P_GuaTrfase/Man6P_Isoase"/>
</dbReference>
<keyword evidence="12" id="KW-0413">Isomerase</keyword>
<dbReference type="Pfam" id="PF00483">
    <property type="entry name" value="NTP_transferase"/>
    <property type="match status" value="1"/>
</dbReference>
<organism evidence="12 13">
    <name type="scientific">Kiloniella antarctica</name>
    <dbReference type="NCBI Taxonomy" id="1550907"/>
    <lineage>
        <taxon>Bacteria</taxon>
        <taxon>Pseudomonadati</taxon>
        <taxon>Pseudomonadota</taxon>
        <taxon>Alphaproteobacteria</taxon>
        <taxon>Rhodospirillales</taxon>
        <taxon>Kiloniellaceae</taxon>
        <taxon>Kiloniella</taxon>
    </lineage>
</organism>
<evidence type="ECO:0000259" key="10">
    <source>
        <dbReference type="Pfam" id="PF01050"/>
    </source>
</evidence>
<gene>
    <name evidence="12" type="ORF">ACFSKO_20250</name>
</gene>
<keyword evidence="5" id="KW-0547">Nucleotide-binding</keyword>
<evidence type="ECO:0000256" key="4">
    <source>
        <dbReference type="ARBA" id="ARBA00022695"/>
    </source>
</evidence>
<dbReference type="InterPro" id="IPR014710">
    <property type="entry name" value="RmlC-like_jellyroll"/>
</dbReference>
<evidence type="ECO:0000256" key="3">
    <source>
        <dbReference type="ARBA" id="ARBA00022679"/>
    </source>
</evidence>
<keyword evidence="6" id="KW-0342">GTP-binding</keyword>
<dbReference type="InterPro" id="IPR029044">
    <property type="entry name" value="Nucleotide-diphossugar_trans"/>
</dbReference>
<name>A0ABW5BSQ4_9PROT</name>
<dbReference type="EC" id="2.7.7.13" evidence="2"/>
<evidence type="ECO:0000256" key="7">
    <source>
        <dbReference type="ARBA" id="ARBA00047343"/>
    </source>
</evidence>
<evidence type="ECO:0000259" key="11">
    <source>
        <dbReference type="Pfam" id="PF22640"/>
    </source>
</evidence>
<dbReference type="SUPFAM" id="SSF51182">
    <property type="entry name" value="RmlC-like cupins"/>
    <property type="match status" value="1"/>
</dbReference>
<dbReference type="GO" id="GO:0004475">
    <property type="term" value="F:mannose-1-phosphate guanylyltransferase (GTP) activity"/>
    <property type="evidence" value="ECO:0007669"/>
    <property type="project" value="UniProtKB-EC"/>
</dbReference>
<dbReference type="PANTHER" id="PTHR46390">
    <property type="entry name" value="MANNOSE-1-PHOSPHATE GUANYLYLTRANSFERASE"/>
    <property type="match status" value="1"/>
</dbReference>
<comment type="catalytic activity">
    <reaction evidence="7">
        <text>alpha-D-mannose 1-phosphate + GTP + H(+) = GDP-alpha-D-mannose + diphosphate</text>
        <dbReference type="Rhea" id="RHEA:15229"/>
        <dbReference type="ChEBI" id="CHEBI:15378"/>
        <dbReference type="ChEBI" id="CHEBI:33019"/>
        <dbReference type="ChEBI" id="CHEBI:37565"/>
        <dbReference type="ChEBI" id="CHEBI:57527"/>
        <dbReference type="ChEBI" id="CHEBI:58409"/>
        <dbReference type="EC" id="2.7.7.13"/>
    </reaction>
</comment>
<dbReference type="CDD" id="cd02509">
    <property type="entry name" value="GDP-M1P_Guanylyltransferase"/>
    <property type="match status" value="1"/>
</dbReference>
<feature type="domain" description="MannoseP isomerase/GMP-like beta-helix" evidence="11">
    <location>
        <begin position="294"/>
        <end position="348"/>
    </location>
</feature>
<evidence type="ECO:0000256" key="8">
    <source>
        <dbReference type="RuleBase" id="RU004190"/>
    </source>
</evidence>
<dbReference type="Pfam" id="PF22640">
    <property type="entry name" value="ManC_GMP_beta-helix"/>
    <property type="match status" value="1"/>
</dbReference>
<evidence type="ECO:0000256" key="2">
    <source>
        <dbReference type="ARBA" id="ARBA00012387"/>
    </source>
</evidence>
<dbReference type="GO" id="GO:0004476">
    <property type="term" value="F:mannose-6-phosphate isomerase activity"/>
    <property type="evidence" value="ECO:0007669"/>
    <property type="project" value="UniProtKB-EC"/>
</dbReference>
<proteinExistence type="inferred from homology"/>
<dbReference type="SUPFAM" id="SSF53448">
    <property type="entry name" value="Nucleotide-diphospho-sugar transferases"/>
    <property type="match status" value="1"/>
</dbReference>
<keyword evidence="3 12" id="KW-0808">Transferase</keyword>
<dbReference type="NCBIfam" id="TIGR01479">
    <property type="entry name" value="GMP_PMI"/>
    <property type="match status" value="1"/>
</dbReference>
<dbReference type="PANTHER" id="PTHR46390:SF1">
    <property type="entry name" value="MANNOSE-1-PHOSPHATE GUANYLYLTRANSFERASE"/>
    <property type="match status" value="1"/>
</dbReference>
<dbReference type="RefSeq" id="WP_380255105.1">
    <property type="nucleotide sequence ID" value="NZ_JBHUII010000013.1"/>
</dbReference>
<protein>
    <recommendedName>
        <fullName evidence="2">mannose-1-phosphate guanylyltransferase</fullName>
        <ecNumber evidence="2">2.7.7.13</ecNumber>
    </recommendedName>
</protein>
<feature type="domain" description="Mannose-6-phosphate isomerase type II C-terminal" evidence="10">
    <location>
        <begin position="352"/>
        <end position="466"/>
    </location>
</feature>
<reference evidence="13" key="1">
    <citation type="journal article" date="2019" name="Int. J. Syst. Evol. Microbiol.">
        <title>The Global Catalogue of Microorganisms (GCM) 10K type strain sequencing project: providing services to taxonomists for standard genome sequencing and annotation.</title>
        <authorList>
            <consortium name="The Broad Institute Genomics Platform"/>
            <consortium name="The Broad Institute Genome Sequencing Center for Infectious Disease"/>
            <person name="Wu L."/>
            <person name="Ma J."/>
        </authorList>
    </citation>
    <scope>NUCLEOTIDE SEQUENCE [LARGE SCALE GENOMIC DNA]</scope>
    <source>
        <strain evidence="13">CGMCC 4.7192</strain>
    </source>
</reference>
<dbReference type="Gene3D" id="3.90.550.10">
    <property type="entry name" value="Spore Coat Polysaccharide Biosynthesis Protein SpsA, Chain A"/>
    <property type="match status" value="1"/>
</dbReference>
<dbReference type="InterPro" id="IPR011051">
    <property type="entry name" value="RmlC_Cupin_sf"/>
</dbReference>
<comment type="similarity">
    <text evidence="1 8">Belongs to the mannose-6-phosphate isomerase type 2 family.</text>
</comment>
<evidence type="ECO:0000313" key="13">
    <source>
        <dbReference type="Proteomes" id="UP001597294"/>
    </source>
</evidence>